<dbReference type="Gene3D" id="3.30.200.20">
    <property type="entry name" value="Phosphorylase Kinase, domain 1"/>
    <property type="match status" value="1"/>
</dbReference>
<evidence type="ECO:0000256" key="14">
    <source>
        <dbReference type="PROSITE-ProRule" id="PRU10141"/>
    </source>
</evidence>
<evidence type="ECO:0000313" key="19">
    <source>
        <dbReference type="EMBL" id="RWR88161.1"/>
    </source>
</evidence>
<keyword evidence="5" id="KW-0732">Signal</keyword>
<keyword evidence="15" id="KW-0812">Transmembrane</keyword>
<dbReference type="Proteomes" id="UP000283530">
    <property type="component" value="Unassembled WGS sequence"/>
</dbReference>
<dbReference type="SMART" id="SM00220">
    <property type="entry name" value="S_TKc"/>
    <property type="match status" value="1"/>
</dbReference>
<dbReference type="Gene3D" id="2.90.10.10">
    <property type="entry name" value="Bulb-type lectin domain"/>
    <property type="match status" value="1"/>
</dbReference>
<dbReference type="EC" id="2.7.11.1" evidence="13"/>
<evidence type="ECO:0000256" key="3">
    <source>
        <dbReference type="ARBA" id="ARBA00022527"/>
    </source>
</evidence>
<evidence type="ECO:0000256" key="10">
    <source>
        <dbReference type="ARBA" id="ARBA00023180"/>
    </source>
</evidence>
<dbReference type="GO" id="GO:0005886">
    <property type="term" value="C:plasma membrane"/>
    <property type="evidence" value="ECO:0007669"/>
    <property type="project" value="UniProtKB-SubCell"/>
</dbReference>
<dbReference type="Pfam" id="PF07714">
    <property type="entry name" value="PK_Tyr_Ser-Thr"/>
    <property type="match status" value="1"/>
</dbReference>
<evidence type="ECO:0000259" key="17">
    <source>
        <dbReference type="PROSITE" id="PS50927"/>
    </source>
</evidence>
<comment type="caution">
    <text evidence="19">The sequence shown here is derived from an EMBL/GenBank/DDBJ whole genome shotgun (WGS) entry which is preliminary data.</text>
</comment>
<dbReference type="OrthoDB" id="785331at2759"/>
<keyword evidence="7 13" id="KW-0418">Kinase</keyword>
<dbReference type="CDD" id="cd14066">
    <property type="entry name" value="STKc_IRAK"/>
    <property type="match status" value="1"/>
</dbReference>
<keyword evidence="20" id="KW-1185">Reference proteome</keyword>
<gene>
    <name evidence="19" type="ORF">CKAN_01715000</name>
</gene>
<keyword evidence="2" id="KW-1003">Cell membrane</keyword>
<dbReference type="FunFam" id="3.30.200.20:FF:000195">
    <property type="entry name" value="G-type lectin S-receptor-like serine/threonine-protein kinase"/>
    <property type="match status" value="1"/>
</dbReference>
<dbReference type="InterPro" id="IPR001480">
    <property type="entry name" value="Bulb-type_lectin_dom"/>
</dbReference>
<dbReference type="InterPro" id="IPR000858">
    <property type="entry name" value="S_locus_glycoprot_dom"/>
</dbReference>
<comment type="catalytic activity">
    <reaction evidence="11 13">
        <text>L-threonyl-[protein] + ATP = O-phospho-L-threonyl-[protein] + ADP + H(+)</text>
        <dbReference type="Rhea" id="RHEA:46608"/>
        <dbReference type="Rhea" id="RHEA-COMP:11060"/>
        <dbReference type="Rhea" id="RHEA-COMP:11605"/>
        <dbReference type="ChEBI" id="CHEBI:15378"/>
        <dbReference type="ChEBI" id="CHEBI:30013"/>
        <dbReference type="ChEBI" id="CHEBI:30616"/>
        <dbReference type="ChEBI" id="CHEBI:61977"/>
        <dbReference type="ChEBI" id="CHEBI:456216"/>
        <dbReference type="EC" id="2.7.11.1"/>
    </reaction>
</comment>
<evidence type="ECO:0000256" key="2">
    <source>
        <dbReference type="ARBA" id="ARBA00022475"/>
    </source>
</evidence>
<dbReference type="GO" id="GO:0048544">
    <property type="term" value="P:recognition of pollen"/>
    <property type="evidence" value="ECO:0007669"/>
    <property type="project" value="InterPro"/>
</dbReference>
<dbReference type="GO" id="GO:0004674">
    <property type="term" value="F:protein serine/threonine kinase activity"/>
    <property type="evidence" value="ECO:0007669"/>
    <property type="project" value="UniProtKB-KW"/>
</dbReference>
<evidence type="ECO:0000256" key="13">
    <source>
        <dbReference type="PIRNR" id="PIRNR000641"/>
    </source>
</evidence>
<feature type="transmembrane region" description="Helical" evidence="15">
    <location>
        <begin position="455"/>
        <end position="477"/>
    </location>
</feature>
<dbReference type="InterPro" id="IPR011009">
    <property type="entry name" value="Kinase-like_dom_sf"/>
</dbReference>
<feature type="domain" description="Protein kinase" evidence="16">
    <location>
        <begin position="523"/>
        <end position="798"/>
    </location>
</feature>
<dbReference type="EMBL" id="QPKB01000007">
    <property type="protein sequence ID" value="RWR88161.1"/>
    <property type="molecule type" value="Genomic_DNA"/>
</dbReference>
<evidence type="ECO:0000256" key="1">
    <source>
        <dbReference type="ARBA" id="ARBA00004251"/>
    </source>
</evidence>
<dbReference type="PROSITE" id="PS00108">
    <property type="entry name" value="PROTEIN_KINASE_ST"/>
    <property type="match status" value="1"/>
</dbReference>
<comment type="subcellular location">
    <subcellularLocation>
        <location evidence="1">Cell membrane</location>
        <topology evidence="1">Single-pass type I membrane protein</topology>
    </subcellularLocation>
</comment>
<evidence type="ECO:0000313" key="20">
    <source>
        <dbReference type="Proteomes" id="UP000283530"/>
    </source>
</evidence>
<dbReference type="SMART" id="SM00108">
    <property type="entry name" value="B_lectin"/>
    <property type="match status" value="1"/>
</dbReference>
<name>A0A443PBN3_9MAGN</name>
<keyword evidence="3 13" id="KW-0723">Serine/threonine-protein kinase</keyword>
<comment type="similarity">
    <text evidence="13">Belongs to the protein kinase superfamily. Ser/Thr protein kinase family.</text>
</comment>
<reference evidence="19 20" key="1">
    <citation type="journal article" date="2019" name="Nat. Plants">
        <title>Stout camphor tree genome fills gaps in understanding of flowering plant genome evolution.</title>
        <authorList>
            <person name="Chaw S.M."/>
            <person name="Liu Y.C."/>
            <person name="Wu Y.W."/>
            <person name="Wang H.Y."/>
            <person name="Lin C.I."/>
            <person name="Wu C.S."/>
            <person name="Ke H.M."/>
            <person name="Chang L.Y."/>
            <person name="Hsu C.Y."/>
            <person name="Yang H.T."/>
            <person name="Sudianto E."/>
            <person name="Hsu M.H."/>
            <person name="Wu K.P."/>
            <person name="Wang L.N."/>
            <person name="Leebens-Mack J.H."/>
            <person name="Tsai I.J."/>
        </authorList>
    </citation>
    <scope>NUCLEOTIDE SEQUENCE [LARGE SCALE GENOMIC DNA]</scope>
    <source>
        <strain evidence="20">cv. Chaw 1501</strain>
        <tissue evidence="19">Young leaves</tissue>
    </source>
</reference>
<keyword evidence="8 13" id="KW-0067">ATP-binding</keyword>
<dbReference type="PROSITE" id="PS50927">
    <property type="entry name" value="BULB_LECTIN"/>
    <property type="match status" value="1"/>
</dbReference>
<dbReference type="PANTHER" id="PTHR27002">
    <property type="entry name" value="RECEPTOR-LIKE SERINE/THREONINE-PROTEIN KINASE SD1-8"/>
    <property type="match status" value="1"/>
</dbReference>
<dbReference type="FunFam" id="1.10.510.10:FF:000060">
    <property type="entry name" value="G-type lectin S-receptor-like serine/threonine-protein kinase"/>
    <property type="match status" value="1"/>
</dbReference>
<evidence type="ECO:0000256" key="5">
    <source>
        <dbReference type="ARBA" id="ARBA00022729"/>
    </source>
</evidence>
<evidence type="ECO:0000256" key="8">
    <source>
        <dbReference type="ARBA" id="ARBA00022840"/>
    </source>
</evidence>
<dbReference type="AlphaFoldDB" id="A0A443PBN3"/>
<evidence type="ECO:0000259" key="18">
    <source>
        <dbReference type="PROSITE" id="PS50948"/>
    </source>
</evidence>
<feature type="domain" description="Apple" evidence="18">
    <location>
        <begin position="363"/>
        <end position="442"/>
    </location>
</feature>
<keyword evidence="4 13" id="KW-0808">Transferase</keyword>
<evidence type="ECO:0000256" key="9">
    <source>
        <dbReference type="ARBA" id="ARBA00023157"/>
    </source>
</evidence>
<dbReference type="FunFam" id="2.90.10.10:FF:000001">
    <property type="entry name" value="G-type lectin S-receptor-like serine/threonine-protein kinase"/>
    <property type="match status" value="1"/>
</dbReference>
<evidence type="ECO:0000256" key="6">
    <source>
        <dbReference type="ARBA" id="ARBA00022741"/>
    </source>
</evidence>
<dbReference type="CDD" id="cd01098">
    <property type="entry name" value="PAN_AP_plant"/>
    <property type="match status" value="1"/>
</dbReference>
<proteinExistence type="inferred from homology"/>
<dbReference type="PIRSF" id="PIRSF000641">
    <property type="entry name" value="SRK"/>
    <property type="match status" value="1"/>
</dbReference>
<keyword evidence="15" id="KW-1133">Transmembrane helix</keyword>
<evidence type="ECO:0000256" key="11">
    <source>
        <dbReference type="ARBA" id="ARBA00047899"/>
    </source>
</evidence>
<dbReference type="InterPro" id="IPR001245">
    <property type="entry name" value="Ser-Thr/Tyr_kinase_cat_dom"/>
</dbReference>
<evidence type="ECO:0000256" key="15">
    <source>
        <dbReference type="SAM" id="Phobius"/>
    </source>
</evidence>
<dbReference type="PANTHER" id="PTHR27002:SF932">
    <property type="entry name" value="RECEPTOR-LIKE SERINE_THREONINE-PROTEIN KINASE"/>
    <property type="match status" value="1"/>
</dbReference>
<comment type="catalytic activity">
    <reaction evidence="12 13">
        <text>L-seryl-[protein] + ATP = O-phospho-L-seryl-[protein] + ADP + H(+)</text>
        <dbReference type="Rhea" id="RHEA:17989"/>
        <dbReference type="Rhea" id="RHEA-COMP:9863"/>
        <dbReference type="Rhea" id="RHEA-COMP:11604"/>
        <dbReference type="ChEBI" id="CHEBI:15378"/>
        <dbReference type="ChEBI" id="CHEBI:29999"/>
        <dbReference type="ChEBI" id="CHEBI:30616"/>
        <dbReference type="ChEBI" id="CHEBI:83421"/>
        <dbReference type="ChEBI" id="CHEBI:456216"/>
        <dbReference type="EC" id="2.7.11.1"/>
    </reaction>
</comment>
<keyword evidence="10" id="KW-0325">Glycoprotein</keyword>
<protein>
    <recommendedName>
        <fullName evidence="13">Receptor-like serine/threonine-protein kinase</fullName>
        <ecNumber evidence="13">2.7.11.1</ecNumber>
    </recommendedName>
</protein>
<dbReference type="Pfam" id="PF08276">
    <property type="entry name" value="PAN_2"/>
    <property type="match status" value="1"/>
</dbReference>
<dbReference type="InterPro" id="IPR003609">
    <property type="entry name" value="Pan_app"/>
</dbReference>
<dbReference type="InterPro" id="IPR036426">
    <property type="entry name" value="Bulb-type_lectin_dom_sf"/>
</dbReference>
<dbReference type="PROSITE" id="PS50011">
    <property type="entry name" value="PROTEIN_KINASE_DOM"/>
    <property type="match status" value="1"/>
</dbReference>
<dbReference type="PROSITE" id="PS00107">
    <property type="entry name" value="PROTEIN_KINASE_ATP"/>
    <property type="match status" value="1"/>
</dbReference>
<dbReference type="SMART" id="SM00473">
    <property type="entry name" value="PAN_AP"/>
    <property type="match status" value="1"/>
</dbReference>
<feature type="binding site" evidence="14">
    <location>
        <position position="551"/>
    </location>
    <ligand>
        <name>ATP</name>
        <dbReference type="ChEBI" id="CHEBI:30616"/>
    </ligand>
</feature>
<dbReference type="CDD" id="cd00028">
    <property type="entry name" value="B_lectin"/>
    <property type="match status" value="1"/>
</dbReference>
<dbReference type="SUPFAM" id="SSF56112">
    <property type="entry name" value="Protein kinase-like (PK-like)"/>
    <property type="match status" value="1"/>
</dbReference>
<keyword evidence="19" id="KW-0675">Receptor</keyword>
<dbReference type="STRING" id="337451.A0A443PBN3"/>
<evidence type="ECO:0000256" key="4">
    <source>
        <dbReference type="ARBA" id="ARBA00022679"/>
    </source>
</evidence>
<dbReference type="GO" id="GO:0005524">
    <property type="term" value="F:ATP binding"/>
    <property type="evidence" value="ECO:0007669"/>
    <property type="project" value="UniProtKB-UniRule"/>
</dbReference>
<keyword evidence="15" id="KW-0472">Membrane</keyword>
<dbReference type="InterPro" id="IPR017441">
    <property type="entry name" value="Protein_kinase_ATP_BS"/>
</dbReference>
<keyword evidence="9" id="KW-1015">Disulfide bond</keyword>
<dbReference type="Pfam" id="PF00954">
    <property type="entry name" value="S_locus_glycop"/>
    <property type="match status" value="1"/>
</dbReference>
<feature type="domain" description="Bulb-type lectin" evidence="17">
    <location>
        <begin position="48"/>
        <end position="167"/>
    </location>
</feature>
<evidence type="ECO:0000259" key="16">
    <source>
        <dbReference type="PROSITE" id="PS50011"/>
    </source>
</evidence>
<dbReference type="SUPFAM" id="SSF51110">
    <property type="entry name" value="alpha-D-mannose-specific plant lectins"/>
    <property type="match status" value="1"/>
</dbReference>
<organism evidence="19 20">
    <name type="scientific">Cinnamomum micranthum f. kanehirae</name>
    <dbReference type="NCBI Taxonomy" id="337451"/>
    <lineage>
        <taxon>Eukaryota</taxon>
        <taxon>Viridiplantae</taxon>
        <taxon>Streptophyta</taxon>
        <taxon>Embryophyta</taxon>
        <taxon>Tracheophyta</taxon>
        <taxon>Spermatophyta</taxon>
        <taxon>Magnoliopsida</taxon>
        <taxon>Magnoliidae</taxon>
        <taxon>Laurales</taxon>
        <taxon>Lauraceae</taxon>
        <taxon>Cinnamomum</taxon>
    </lineage>
</organism>
<dbReference type="Pfam" id="PF01453">
    <property type="entry name" value="B_lectin"/>
    <property type="match status" value="1"/>
</dbReference>
<dbReference type="Gene3D" id="1.10.510.10">
    <property type="entry name" value="Transferase(Phosphotransferase) domain 1"/>
    <property type="match status" value="1"/>
</dbReference>
<dbReference type="InterPro" id="IPR008271">
    <property type="entry name" value="Ser/Thr_kinase_AS"/>
</dbReference>
<keyword evidence="6 13" id="KW-0547">Nucleotide-binding</keyword>
<sequence>MAFKESSSISTAVCYLSQRRMKITNPWPFLILYLAFFPFSSKISIAAQDTITSSTSLSANDNLTSAGSTFVLGFFTRGNSTYLGIWYKRISVQTVVWVANRDAPLSKSTGILRIDGGNLILVEGLDKVVWSTNISKTGAAQPIAQLLDTGNLVLREDGNNNSGRRLWQSFEHPSDTLLPGMRLGWNSKVGLNRSLTSWKNDDDPSSGDYNYKMDQNGLAQGLLRFQSHLKYRTGPWNGVRFSGVPEMQSNPIYGFYCGSTPDEVFYTYELLNSSLISRLVLNRTGHIERYTWDLESNDGIWKLYWRAPKDQCDEYSKCGPYGICNVNSSSVCGCVKGFEPKTPKEWSLGVTSAGCVRKAKLECTGDGFLKLTEMKLPDSLQAFVDSSMSLEECGIECLNSCFCVAYASADIAKGSGCIRWAGDLIDLKQFSYGGQDLYIRVPASELGHFKGKKTLLATILSVILVVVIFCLCGYSYLWKKKKGYKMNERHGDIFNDNETVDSGKGSELQLFSFNVVVAVTKNFSESNMIGKGGFGLVYKGQLPNGQEIAVKRLSMNSGQGIDEFKTEITLIAKLQHKNLVRLLGCCISGEEKILIYEYLSNKSLDSFIFDQTRSITLDWRKRFNIIVGIARGILYLHEDSRLRIIHRDLKASNILLDDDMNPKISDFGMARIFGGNQTQANTNRVVGTYGYMSPEYAMDGLFSIKSDVFSFGVILLEIISGRRNSYCSDRRSMNLIGHVWKLWKEDRSLELIDSSMNISTSKGEVLRCIQVGILCVQEKAIDRPNMSSVIYMLSDERIMPSPKRPAFSFWKENCSDHPQSSTNSIDGCSRNEITITDLEARY</sequence>
<dbReference type="PROSITE" id="PS50948">
    <property type="entry name" value="PAN"/>
    <property type="match status" value="1"/>
</dbReference>
<dbReference type="InterPro" id="IPR024171">
    <property type="entry name" value="SRK-like_kinase"/>
</dbReference>
<accession>A0A443PBN3</accession>
<dbReference type="InterPro" id="IPR000719">
    <property type="entry name" value="Prot_kinase_dom"/>
</dbReference>
<evidence type="ECO:0000256" key="7">
    <source>
        <dbReference type="ARBA" id="ARBA00022777"/>
    </source>
</evidence>
<dbReference type="GO" id="GO:0106310">
    <property type="term" value="F:protein serine kinase activity"/>
    <property type="evidence" value="ECO:0007669"/>
    <property type="project" value="RHEA"/>
</dbReference>
<evidence type="ECO:0000256" key="12">
    <source>
        <dbReference type="ARBA" id="ARBA00048679"/>
    </source>
</evidence>